<evidence type="ECO:0000313" key="3">
    <source>
        <dbReference type="Proteomes" id="UP001151760"/>
    </source>
</evidence>
<keyword evidence="3" id="KW-1185">Reference proteome</keyword>
<dbReference type="Proteomes" id="UP001151760">
    <property type="component" value="Unassembled WGS sequence"/>
</dbReference>
<organism evidence="2 3">
    <name type="scientific">Tanacetum coccineum</name>
    <dbReference type="NCBI Taxonomy" id="301880"/>
    <lineage>
        <taxon>Eukaryota</taxon>
        <taxon>Viridiplantae</taxon>
        <taxon>Streptophyta</taxon>
        <taxon>Embryophyta</taxon>
        <taxon>Tracheophyta</taxon>
        <taxon>Spermatophyta</taxon>
        <taxon>Magnoliopsida</taxon>
        <taxon>eudicotyledons</taxon>
        <taxon>Gunneridae</taxon>
        <taxon>Pentapetalae</taxon>
        <taxon>asterids</taxon>
        <taxon>campanulids</taxon>
        <taxon>Asterales</taxon>
        <taxon>Asteraceae</taxon>
        <taxon>Asteroideae</taxon>
        <taxon>Anthemideae</taxon>
        <taxon>Anthemidinae</taxon>
        <taxon>Tanacetum</taxon>
    </lineage>
</organism>
<reference evidence="2" key="1">
    <citation type="journal article" date="2022" name="Int. J. Mol. Sci.">
        <title>Draft Genome of Tanacetum Coccineum: Genomic Comparison of Closely Related Tanacetum-Family Plants.</title>
        <authorList>
            <person name="Yamashiro T."/>
            <person name="Shiraishi A."/>
            <person name="Nakayama K."/>
            <person name="Satake H."/>
        </authorList>
    </citation>
    <scope>NUCLEOTIDE SEQUENCE</scope>
</reference>
<name>A0ABQ5DMU6_9ASTR</name>
<dbReference type="EMBL" id="BQNB010015460">
    <property type="protein sequence ID" value="GJT40294.1"/>
    <property type="molecule type" value="Genomic_DNA"/>
</dbReference>
<feature type="region of interest" description="Disordered" evidence="1">
    <location>
        <begin position="1"/>
        <end position="31"/>
    </location>
</feature>
<proteinExistence type="predicted"/>
<protein>
    <submittedName>
        <fullName evidence="2">Uncharacterized protein</fullName>
    </submittedName>
</protein>
<evidence type="ECO:0000256" key="1">
    <source>
        <dbReference type="SAM" id="MobiDB-lite"/>
    </source>
</evidence>
<reference evidence="2" key="2">
    <citation type="submission" date="2022-01" db="EMBL/GenBank/DDBJ databases">
        <authorList>
            <person name="Yamashiro T."/>
            <person name="Shiraishi A."/>
            <person name="Satake H."/>
            <person name="Nakayama K."/>
        </authorList>
    </citation>
    <scope>NUCLEOTIDE SEQUENCE</scope>
</reference>
<accession>A0ABQ5DMU6</accession>
<comment type="caution">
    <text evidence="2">The sequence shown here is derived from an EMBL/GenBank/DDBJ whole genome shotgun (WGS) entry which is preliminary data.</text>
</comment>
<evidence type="ECO:0000313" key="2">
    <source>
        <dbReference type="EMBL" id="GJT40294.1"/>
    </source>
</evidence>
<gene>
    <name evidence="2" type="ORF">Tco_0940159</name>
</gene>
<sequence length="194" mass="22447">MGNTDDQPNVEAAPKHDWFKKPKRPLTPDSDWNVRKLVDSRPPQTWIRKIAQVEKPPLSFDELMSTPIDFSAYVINHLKIDNLTQDHLVGPVFNLLKGTCKRKEYMFDLSKPLPLIMDRVRQVVPAGYFINNDLEYLRGGSSSKRYTTSTTKTKDAKYDIPSIEDMVPSLWSPVKLAYDRHVVWGTLYWGPKRQ</sequence>